<dbReference type="InterPro" id="IPR006896">
    <property type="entry name" value="Sec23/24_trunk_dom"/>
</dbReference>
<evidence type="ECO:0000256" key="11">
    <source>
        <dbReference type="ARBA" id="ARBA00023329"/>
    </source>
</evidence>
<evidence type="ECO:0000259" key="14">
    <source>
        <dbReference type="Pfam" id="PF04811"/>
    </source>
</evidence>
<evidence type="ECO:0000256" key="2">
    <source>
        <dbReference type="ARBA" id="ARBA00004394"/>
    </source>
</evidence>
<dbReference type="InterPro" id="IPR006900">
    <property type="entry name" value="Sec23/24_helical_dom"/>
</dbReference>
<evidence type="ECO:0000259" key="13">
    <source>
        <dbReference type="Pfam" id="PF04810"/>
    </source>
</evidence>
<comment type="caution">
    <text evidence="17">The sequence shown here is derived from an EMBL/GenBank/DDBJ whole genome shotgun (WGS) entry which is preliminary data.</text>
</comment>
<sequence>MLARVTQEGFADYTNMSDGLPNSSNYFCATAQTQQPMNNYSACLSGSFTGGMGTSNNPNKQVCVSNNLLPTNSVALGEFEPLPSANLEVTQFSSIQSIFHGSQLPNAPHSNVCSSSTVQNSCSDEVPVQELQQQPKCFNFLASGNFYTAELTTSSSSQVAQTLGPVELSLSNWPHFNPELQQCELATSIQQRCPPSAQSQDVAAVTQPPNSCFSPPGYRTSTPQDFSAAPYTNMQQVQSQNFPISTPAAQPPSSLPPLTSPPQDTALGAFFGEPVACDSTQDYVTVSFTSITTATNSDHMQSPSQARHLQMAQRSRATTTQPAQERDRFTSFSPQHPSDRTPGMTLSSEEWNALSGAVSLLHDSNFLPSDGPEKPRRPNLSTQVNCHPDYIRCTLTTVPVTSKLQSRCRLPLGLLVHPFRDVNDLPVIQPSVIVRCRSCRTYINPFVKFIDNGRRWRCPVCLLSNVVPDDFFFDPATQTYGDPSRRPEIRSATVEFIAPSEYMLRPPQAATYVFCLEVSRAAVTTGYLDLVCDLIADQLIKMPGGSRRQVAILTFDSGVQFYVLSGKKMRMVICQDLSEVFLPDLNGMVNRINDCAEPIIELLRQLPIEFANTQETSNCLGFVLQTALKLIGGTGGRVTVFNTSIPSVGPGALECRETHEDLTKPEAEHLRPASDFYRTIALDFVAAQITVDLFMLNSNYCDIATVSGVARFSGGGVYHYPNFHYDPEAQRQWVGEDDRGGQQKQKRKVVSHESCNYVEVESLRKDLLRYLTRKIGFEAVLRLRCTRGLAVQNFYGNFFMRSVDLLTLPIVNPDAGYAMQLEINERLDSFSTVIFQAALLYTSAFGDRRIRVHTLCLPVTDSPEAVFNHADEGAVACLVTKMAVERTISSSLGNAREALTTVMGDILSAYQNERNAGISRSSLSDICPASLRLLPSYLCGALRFAAFRNHISTSLDVRSGALELLIGASMHRMLSLIYPRLYAVNHLITDPVMGKTATLAQKVASLSLKDEPFVPLPCLPLTGKSITRDGVFLLDTGTLILLLVGYGIPAADLQSLIGYSTIDELAVERSLTKLADLPEGEKPPPPRRRLEALVKSIQRDRSLGTAFILIRHDVPEPLKSRFINALVEDRTTTAPSYSEYVQMILSGRS</sequence>
<keyword evidence="11" id="KW-0968">Cytoplasmic vesicle</keyword>
<reference evidence="17 18" key="1">
    <citation type="journal article" date="2022" name="Front. Cell. Infect. Microbiol.">
        <title>The Genomes of Two Strains of Taenia crassiceps the Animal Model for the Study of Human Cysticercosis.</title>
        <authorList>
            <person name="Bobes R.J."/>
            <person name="Estrada K."/>
            <person name="Rios-Valencia D.G."/>
            <person name="Calderon-Gallegos A."/>
            <person name="de la Torre P."/>
            <person name="Carrero J.C."/>
            <person name="Sanchez-Flores A."/>
            <person name="Laclette J.P."/>
        </authorList>
    </citation>
    <scope>NUCLEOTIDE SEQUENCE [LARGE SCALE GENOMIC DNA]</scope>
    <source>
        <strain evidence="17">WFUcys</strain>
    </source>
</reference>
<keyword evidence="8" id="KW-0653">Protein transport</keyword>
<evidence type="ECO:0000256" key="5">
    <source>
        <dbReference type="ARBA" id="ARBA00022448"/>
    </source>
</evidence>
<evidence type="ECO:0000256" key="12">
    <source>
        <dbReference type="SAM" id="MobiDB-lite"/>
    </source>
</evidence>
<evidence type="ECO:0000256" key="1">
    <source>
        <dbReference type="ARBA" id="ARBA00004299"/>
    </source>
</evidence>
<feature type="region of interest" description="Disordered" evidence="12">
    <location>
        <begin position="199"/>
        <end position="227"/>
    </location>
</feature>
<keyword evidence="6" id="KW-0256">Endoplasmic reticulum</keyword>
<protein>
    <submittedName>
        <fullName evidence="17">Protein transport protein Sec24A</fullName>
    </submittedName>
</protein>
<dbReference type="Pfam" id="PF04811">
    <property type="entry name" value="Sec23_trunk"/>
    <property type="match status" value="1"/>
</dbReference>
<dbReference type="PANTHER" id="PTHR13803:SF39">
    <property type="entry name" value="SECRETORY 24AB, ISOFORM A"/>
    <property type="match status" value="1"/>
</dbReference>
<feature type="domain" description="Sec23/Sec24 trunk" evidence="14">
    <location>
        <begin position="507"/>
        <end position="727"/>
    </location>
</feature>
<dbReference type="InterPro" id="IPR036180">
    <property type="entry name" value="Gelsolin-like_dom_sf"/>
</dbReference>
<feature type="region of interest" description="Disordered" evidence="12">
    <location>
        <begin position="243"/>
        <end position="262"/>
    </location>
</feature>
<feature type="compositionally biased region" description="Pro residues" evidence="12">
    <location>
        <begin position="249"/>
        <end position="260"/>
    </location>
</feature>
<keyword evidence="9" id="KW-0333">Golgi apparatus</keyword>
<dbReference type="SUPFAM" id="SSF82919">
    <property type="entry name" value="Zn-finger domain of Sec23/24"/>
    <property type="match status" value="1"/>
</dbReference>
<dbReference type="InterPro" id="IPR012990">
    <property type="entry name" value="Beta-sandwich_Sec23_24"/>
</dbReference>
<dbReference type="Pfam" id="PF04815">
    <property type="entry name" value="Sec23_helical"/>
    <property type="match status" value="1"/>
</dbReference>
<dbReference type="SUPFAM" id="SSF82754">
    <property type="entry name" value="C-terminal, gelsolin-like domain of Sec23/24"/>
    <property type="match status" value="1"/>
</dbReference>
<dbReference type="SUPFAM" id="SSF53300">
    <property type="entry name" value="vWA-like"/>
    <property type="match status" value="1"/>
</dbReference>
<comment type="similarity">
    <text evidence="4">Belongs to the SEC23/SEC24 family. SEC24 subfamily.</text>
</comment>
<evidence type="ECO:0000256" key="3">
    <source>
        <dbReference type="ARBA" id="ARBA00004397"/>
    </source>
</evidence>
<dbReference type="InterPro" id="IPR006895">
    <property type="entry name" value="Znf_Sec23_Sec24"/>
</dbReference>
<dbReference type="InterPro" id="IPR050550">
    <property type="entry name" value="SEC23_SEC24_subfamily"/>
</dbReference>
<dbReference type="Gene3D" id="3.40.50.410">
    <property type="entry name" value="von Willebrand factor, type A domain"/>
    <property type="match status" value="1"/>
</dbReference>
<keyword evidence="5" id="KW-0813">Transport</keyword>
<accession>A0ABR4QSH7</accession>
<dbReference type="Proteomes" id="UP001651158">
    <property type="component" value="Unassembled WGS sequence"/>
</dbReference>
<dbReference type="InterPro" id="IPR036175">
    <property type="entry name" value="Sec23/24_helical_dom_sf"/>
</dbReference>
<dbReference type="InterPro" id="IPR036174">
    <property type="entry name" value="Znf_Sec23_Sec24_sf"/>
</dbReference>
<organism evidence="17 18">
    <name type="scientific">Taenia crassiceps</name>
    <dbReference type="NCBI Taxonomy" id="6207"/>
    <lineage>
        <taxon>Eukaryota</taxon>
        <taxon>Metazoa</taxon>
        <taxon>Spiralia</taxon>
        <taxon>Lophotrochozoa</taxon>
        <taxon>Platyhelminthes</taxon>
        <taxon>Cestoda</taxon>
        <taxon>Eucestoda</taxon>
        <taxon>Cyclophyllidea</taxon>
        <taxon>Taeniidae</taxon>
        <taxon>Taenia</taxon>
    </lineage>
</organism>
<keyword evidence="7" id="KW-0931">ER-Golgi transport</keyword>
<evidence type="ECO:0000313" key="18">
    <source>
        <dbReference type="Proteomes" id="UP001651158"/>
    </source>
</evidence>
<evidence type="ECO:0000256" key="6">
    <source>
        <dbReference type="ARBA" id="ARBA00022824"/>
    </source>
</evidence>
<feature type="domain" description="Zinc finger Sec23/Sec24-type" evidence="13">
    <location>
        <begin position="433"/>
        <end position="470"/>
    </location>
</feature>
<name>A0ABR4QSH7_9CEST</name>
<dbReference type="PANTHER" id="PTHR13803">
    <property type="entry name" value="SEC24-RELATED PROTEIN"/>
    <property type="match status" value="1"/>
</dbReference>
<dbReference type="Gene3D" id="1.20.120.730">
    <property type="entry name" value="Sec23/Sec24 helical domain"/>
    <property type="match status" value="1"/>
</dbReference>
<evidence type="ECO:0000256" key="4">
    <source>
        <dbReference type="ARBA" id="ARBA00008334"/>
    </source>
</evidence>
<dbReference type="InterPro" id="IPR029006">
    <property type="entry name" value="ADF-H/Gelsolin-like_dom_sf"/>
</dbReference>
<keyword evidence="18" id="KW-1185">Reference proteome</keyword>
<evidence type="ECO:0000256" key="8">
    <source>
        <dbReference type="ARBA" id="ARBA00022927"/>
    </source>
</evidence>
<feature type="domain" description="Sec23/Sec24 beta-sandwich" evidence="16">
    <location>
        <begin position="776"/>
        <end position="860"/>
    </location>
</feature>
<keyword evidence="10" id="KW-0472">Membrane</keyword>
<evidence type="ECO:0000256" key="7">
    <source>
        <dbReference type="ARBA" id="ARBA00022892"/>
    </source>
</evidence>
<dbReference type="SUPFAM" id="SSF81995">
    <property type="entry name" value="beta-sandwich domain of Sec23/24"/>
    <property type="match status" value="1"/>
</dbReference>
<dbReference type="SUPFAM" id="SSF81811">
    <property type="entry name" value="Helical domain of Sec23/24"/>
    <property type="match status" value="1"/>
</dbReference>
<comment type="subcellular location">
    <subcellularLocation>
        <location evidence="1">Cytoplasmic vesicle</location>
        <location evidence="1">COPII-coated vesicle membrane</location>
        <topology evidence="1">Peripheral membrane protein</topology>
        <orientation evidence="1">Cytoplasmic side</orientation>
    </subcellularLocation>
    <subcellularLocation>
        <location evidence="3">Endoplasmic reticulum membrane</location>
        <topology evidence="3">Peripheral membrane protein</topology>
        <orientation evidence="3">Cytoplasmic side</orientation>
    </subcellularLocation>
    <subcellularLocation>
        <location evidence="2">Golgi apparatus membrane</location>
    </subcellularLocation>
</comment>
<dbReference type="Gene3D" id="2.60.40.1670">
    <property type="entry name" value="beta-sandwich domain of Sec23/24"/>
    <property type="match status" value="2"/>
</dbReference>
<feature type="compositionally biased region" description="Polar residues" evidence="12">
    <location>
        <begin position="295"/>
        <end position="323"/>
    </location>
</feature>
<feature type="region of interest" description="Disordered" evidence="12">
    <location>
        <begin position="295"/>
        <end position="346"/>
    </location>
</feature>
<evidence type="ECO:0000256" key="10">
    <source>
        <dbReference type="ARBA" id="ARBA00023136"/>
    </source>
</evidence>
<evidence type="ECO:0000259" key="15">
    <source>
        <dbReference type="Pfam" id="PF04815"/>
    </source>
</evidence>
<gene>
    <name evidence="17" type="ORF">TcWFU_007707</name>
</gene>
<evidence type="ECO:0000313" key="17">
    <source>
        <dbReference type="EMBL" id="KAL5112571.1"/>
    </source>
</evidence>
<evidence type="ECO:0000259" key="16">
    <source>
        <dbReference type="Pfam" id="PF08033"/>
    </source>
</evidence>
<dbReference type="EMBL" id="JAKROA010000001">
    <property type="protein sequence ID" value="KAL5112571.1"/>
    <property type="molecule type" value="Genomic_DNA"/>
</dbReference>
<dbReference type="Pfam" id="PF04810">
    <property type="entry name" value="zf-Sec23_Sec24"/>
    <property type="match status" value="1"/>
</dbReference>
<evidence type="ECO:0000256" key="9">
    <source>
        <dbReference type="ARBA" id="ARBA00023034"/>
    </source>
</evidence>
<dbReference type="InterPro" id="IPR036465">
    <property type="entry name" value="vWFA_dom_sf"/>
</dbReference>
<dbReference type="Gene3D" id="3.40.20.10">
    <property type="entry name" value="Severin"/>
    <property type="match status" value="1"/>
</dbReference>
<feature type="domain" description="Sec23/Sec24 helical" evidence="15">
    <location>
        <begin position="871"/>
        <end position="973"/>
    </location>
</feature>
<proteinExistence type="inferred from homology"/>
<dbReference type="Gene3D" id="2.30.30.380">
    <property type="entry name" value="Zn-finger domain of Sec23/24"/>
    <property type="match status" value="1"/>
</dbReference>
<dbReference type="Pfam" id="PF08033">
    <property type="entry name" value="Sec23_BS"/>
    <property type="match status" value="1"/>
</dbReference>